<dbReference type="RefSeq" id="WP_137090470.1">
    <property type="nucleotide sequence ID" value="NZ_CP028923.1"/>
</dbReference>
<dbReference type="SUPFAM" id="SSF56925">
    <property type="entry name" value="OMPA-like"/>
    <property type="match status" value="1"/>
</dbReference>
<dbReference type="AlphaFoldDB" id="A0A4D7JIR9"/>
<feature type="chain" id="PRO_5020901886" description="Outer membrane protein beta-barrel domain-containing protein" evidence="1">
    <location>
        <begin position="20"/>
        <end position="204"/>
    </location>
</feature>
<evidence type="ECO:0000313" key="4">
    <source>
        <dbReference type="Proteomes" id="UP000298616"/>
    </source>
</evidence>
<evidence type="ECO:0000313" key="3">
    <source>
        <dbReference type="EMBL" id="QCK14883.1"/>
    </source>
</evidence>
<evidence type="ECO:0000256" key="1">
    <source>
        <dbReference type="SAM" id="SignalP"/>
    </source>
</evidence>
<dbReference type="Proteomes" id="UP000298616">
    <property type="component" value="Chromosome"/>
</dbReference>
<dbReference type="InterPro" id="IPR011250">
    <property type="entry name" value="OMP/PagP_B-barrel"/>
</dbReference>
<keyword evidence="4" id="KW-1185">Reference proteome</keyword>
<dbReference type="EMBL" id="CP028923">
    <property type="protein sequence ID" value="QCK14883.1"/>
    <property type="molecule type" value="Genomic_DNA"/>
</dbReference>
<reference evidence="3 4" key="1">
    <citation type="submission" date="2018-04" db="EMBL/GenBank/DDBJ databases">
        <title>Complete genome uncultured novel isolate.</title>
        <authorList>
            <person name="Merlino G."/>
        </authorList>
    </citation>
    <scope>NUCLEOTIDE SEQUENCE [LARGE SCALE GENOMIC DNA]</scope>
    <source>
        <strain evidence="4">R1DC9</strain>
    </source>
</reference>
<feature type="signal peptide" evidence="1">
    <location>
        <begin position="1"/>
        <end position="19"/>
    </location>
</feature>
<proteinExistence type="predicted"/>
<name>A0A4D7JIR9_9BACT</name>
<dbReference type="Pfam" id="PF13568">
    <property type="entry name" value="OMP_b-brl_2"/>
    <property type="match status" value="1"/>
</dbReference>
<accession>A0A4D7JIR9</accession>
<gene>
    <name evidence="3" type="ORF">DCC35_09085</name>
</gene>
<evidence type="ECO:0000259" key="2">
    <source>
        <dbReference type="Pfam" id="PF13568"/>
    </source>
</evidence>
<dbReference type="KEGG" id="fpf:DCC35_09085"/>
<dbReference type="Gene3D" id="2.40.160.20">
    <property type="match status" value="1"/>
</dbReference>
<dbReference type="InterPro" id="IPR025665">
    <property type="entry name" value="Beta-barrel_OMP_2"/>
</dbReference>
<protein>
    <recommendedName>
        <fullName evidence="2">Outer membrane protein beta-barrel domain-containing protein</fullName>
    </recommendedName>
</protein>
<dbReference type="OrthoDB" id="1121752at2"/>
<sequence>MKQLIFALPIIFSSICITAQTSPNGLNIGVYYSIDQNTGVDRSPTGDWTGYINDYDELNYSFGLKIEKAVNNHFTINSGIGYSDKSYIATYYCMVCDLNAFPPEEIDLEYLEIPVSLRYYIFDNSKFNLFGDIGFLNQIALKTDQEQNGYIISGKVGAGIDYVFTEKFRIQLSADYVNGLTDAFSELNYKTQSMAYRLGIDYSL</sequence>
<feature type="domain" description="Outer membrane protein beta-barrel" evidence="2">
    <location>
        <begin position="19"/>
        <end position="184"/>
    </location>
</feature>
<organism evidence="3 4">
    <name type="scientific">Mangrovivirga cuniculi</name>
    <dbReference type="NCBI Taxonomy" id="2715131"/>
    <lineage>
        <taxon>Bacteria</taxon>
        <taxon>Pseudomonadati</taxon>
        <taxon>Bacteroidota</taxon>
        <taxon>Cytophagia</taxon>
        <taxon>Cytophagales</taxon>
        <taxon>Mangrovivirgaceae</taxon>
        <taxon>Mangrovivirga</taxon>
    </lineage>
</organism>
<keyword evidence="1" id="KW-0732">Signal</keyword>